<dbReference type="InterPro" id="IPR043129">
    <property type="entry name" value="ATPase_NBD"/>
</dbReference>
<evidence type="ECO:0000313" key="3">
    <source>
        <dbReference type="EMBL" id="RZS52918.1"/>
    </source>
</evidence>
<dbReference type="OrthoDB" id="367299at2"/>
<evidence type="ECO:0000313" key="4">
    <source>
        <dbReference type="Proteomes" id="UP000293433"/>
    </source>
</evidence>
<reference evidence="3 4" key="1">
    <citation type="submission" date="2019-02" db="EMBL/GenBank/DDBJ databases">
        <title>Genomic Encyclopedia of Type Strains, Phase IV (KMG-IV): sequencing the most valuable type-strain genomes for metagenomic binning, comparative biology and taxonomic classification.</title>
        <authorList>
            <person name="Goeker M."/>
        </authorList>
    </citation>
    <scope>NUCLEOTIDE SEQUENCE [LARGE SCALE GENOMIC DNA]</scope>
    <source>
        <strain evidence="3 4">DSM 10617</strain>
    </source>
</reference>
<feature type="domain" description="HTH iclR-type" evidence="2">
    <location>
        <begin position="14"/>
        <end position="56"/>
    </location>
</feature>
<dbReference type="SUPFAM" id="SSF46785">
    <property type="entry name" value="Winged helix' DNA-binding domain"/>
    <property type="match status" value="1"/>
</dbReference>
<dbReference type="Gene3D" id="3.30.420.40">
    <property type="match status" value="2"/>
</dbReference>
<dbReference type="GO" id="GO:0003677">
    <property type="term" value="F:DNA binding"/>
    <property type="evidence" value="ECO:0007669"/>
    <property type="project" value="InterPro"/>
</dbReference>
<sequence>MSMPRAVRHINEVRVLDALFRHGVTTRADLARELGLMRSTVGNLIVGLIEQGLVRETDLGTATGTPVAAKTGRPGQGVHLNAGHAAFIGADIGVGHLSVVVIDLAGRTVHSRTLDWRAEIGAVDAVVDRLAEMVEGVMRQLPSGQVVQGLNLTVPGLVTSDGVVLRAPVLGWQQVPVQRLLVERLGWHRPISAENDANAFAAAELFGRDQPPGAEALFVYLDAGVGGGIASAGRLLRGQRGQAGEIGHIHLGEHGFETRTAVQGSFESYVGREAVLARFQHHGGEAEGLDAFLAALDAGLPAAQRTLSDWAWWMGRGLASLISVLDPGRIVLGGPVAALFEPARGQVLDSIRKHLVPPHDLPVIEVSTLTVNACALGGAMLLHRAHLAIDERLVFGASGPGG</sequence>
<dbReference type="GO" id="GO:0006355">
    <property type="term" value="P:regulation of DNA-templated transcription"/>
    <property type="evidence" value="ECO:0007669"/>
    <property type="project" value="InterPro"/>
</dbReference>
<dbReference type="InterPro" id="IPR005471">
    <property type="entry name" value="Tscrpt_reg_IclR_N"/>
</dbReference>
<dbReference type="Proteomes" id="UP000293433">
    <property type="component" value="Unassembled WGS sequence"/>
</dbReference>
<proteinExistence type="inferred from homology"/>
<dbReference type="EMBL" id="SGWV01000010">
    <property type="protein sequence ID" value="RZS52918.1"/>
    <property type="molecule type" value="Genomic_DNA"/>
</dbReference>
<dbReference type="Pfam" id="PF00480">
    <property type="entry name" value="ROK"/>
    <property type="match status" value="1"/>
</dbReference>
<dbReference type="PANTHER" id="PTHR18964:SF149">
    <property type="entry name" value="BIFUNCTIONAL UDP-N-ACETYLGLUCOSAMINE 2-EPIMERASE_N-ACETYLMANNOSAMINE KINASE"/>
    <property type="match status" value="1"/>
</dbReference>
<keyword evidence="3" id="KW-0808">Transferase</keyword>
<dbReference type="InterPro" id="IPR036390">
    <property type="entry name" value="WH_DNA-bd_sf"/>
</dbReference>
<keyword evidence="4" id="KW-1185">Reference proteome</keyword>
<organism evidence="3 4">
    <name type="scientific">Sphaerotilus mobilis</name>
    <dbReference type="NCBI Taxonomy" id="47994"/>
    <lineage>
        <taxon>Bacteria</taxon>
        <taxon>Pseudomonadati</taxon>
        <taxon>Pseudomonadota</taxon>
        <taxon>Betaproteobacteria</taxon>
        <taxon>Burkholderiales</taxon>
        <taxon>Sphaerotilaceae</taxon>
        <taxon>Sphaerotilus</taxon>
    </lineage>
</organism>
<protein>
    <submittedName>
        <fullName evidence="3">Putative NBD/HSP70 family sugar kinase</fullName>
    </submittedName>
</protein>
<dbReference type="PROSITE" id="PS01125">
    <property type="entry name" value="ROK"/>
    <property type="match status" value="1"/>
</dbReference>
<name>A0A4Q7LHK8_9BURK</name>
<evidence type="ECO:0000256" key="1">
    <source>
        <dbReference type="ARBA" id="ARBA00006479"/>
    </source>
</evidence>
<dbReference type="InterPro" id="IPR049874">
    <property type="entry name" value="ROK_cs"/>
</dbReference>
<gene>
    <name evidence="3" type="ORF">EV685_2539</name>
</gene>
<keyword evidence="3" id="KW-0418">Kinase</keyword>
<comment type="similarity">
    <text evidence="1">Belongs to the ROK (NagC/XylR) family.</text>
</comment>
<dbReference type="InterPro" id="IPR036388">
    <property type="entry name" value="WH-like_DNA-bd_sf"/>
</dbReference>
<dbReference type="Pfam" id="PF09339">
    <property type="entry name" value="HTH_IclR"/>
    <property type="match status" value="1"/>
</dbReference>
<dbReference type="AlphaFoldDB" id="A0A4Q7LHK8"/>
<dbReference type="RefSeq" id="WP_130482405.1">
    <property type="nucleotide sequence ID" value="NZ_SGWV01000010.1"/>
</dbReference>
<dbReference type="InterPro" id="IPR000600">
    <property type="entry name" value="ROK"/>
</dbReference>
<dbReference type="GO" id="GO:0016301">
    <property type="term" value="F:kinase activity"/>
    <property type="evidence" value="ECO:0007669"/>
    <property type="project" value="UniProtKB-KW"/>
</dbReference>
<comment type="caution">
    <text evidence="3">The sequence shown here is derived from an EMBL/GenBank/DDBJ whole genome shotgun (WGS) entry which is preliminary data.</text>
</comment>
<dbReference type="Gene3D" id="1.10.10.10">
    <property type="entry name" value="Winged helix-like DNA-binding domain superfamily/Winged helix DNA-binding domain"/>
    <property type="match status" value="1"/>
</dbReference>
<dbReference type="PANTHER" id="PTHR18964">
    <property type="entry name" value="ROK (REPRESSOR, ORF, KINASE) FAMILY"/>
    <property type="match status" value="1"/>
</dbReference>
<dbReference type="SUPFAM" id="SSF53067">
    <property type="entry name" value="Actin-like ATPase domain"/>
    <property type="match status" value="1"/>
</dbReference>
<accession>A0A4Q7LHK8</accession>
<evidence type="ECO:0000259" key="2">
    <source>
        <dbReference type="Pfam" id="PF09339"/>
    </source>
</evidence>